<gene>
    <name evidence="3" type="ORF">GBAR_LOCUS20160</name>
</gene>
<evidence type="ECO:0000256" key="1">
    <source>
        <dbReference type="ARBA" id="ARBA00007068"/>
    </source>
</evidence>
<dbReference type="PANTHER" id="PTHR36512:SF3">
    <property type="entry name" value="BLR5678 PROTEIN"/>
    <property type="match status" value="1"/>
</dbReference>
<dbReference type="Pfam" id="PF03576">
    <property type="entry name" value="Peptidase_S58"/>
    <property type="match status" value="1"/>
</dbReference>
<evidence type="ECO:0000313" key="3">
    <source>
        <dbReference type="EMBL" id="CAI8035925.1"/>
    </source>
</evidence>
<dbReference type="InterPro" id="IPR016117">
    <property type="entry name" value="ArgJ-like_dom_sf"/>
</dbReference>
<comment type="caution">
    <text evidence="3">The sequence shown here is derived from an EMBL/GenBank/DDBJ whole genome shotgun (WGS) entry which is preliminary data.</text>
</comment>
<dbReference type="InterPro" id="IPR005321">
    <property type="entry name" value="Peptidase_S58_DmpA"/>
</dbReference>
<feature type="region of interest" description="Disordered" evidence="2">
    <location>
        <begin position="144"/>
        <end position="198"/>
    </location>
</feature>
<keyword evidence="3" id="KW-0645">Protease</keyword>
<keyword evidence="4" id="KW-1185">Reference proteome</keyword>
<comment type="similarity">
    <text evidence="1">Belongs to the peptidase S58 family.</text>
</comment>
<feature type="compositionally biased region" description="Basic and acidic residues" evidence="2">
    <location>
        <begin position="167"/>
        <end position="176"/>
    </location>
</feature>
<accession>A0AA35STK2</accession>
<dbReference type="Proteomes" id="UP001174909">
    <property type="component" value="Unassembled WGS sequence"/>
</dbReference>
<name>A0AA35STK2_GEOBA</name>
<dbReference type="AlphaFoldDB" id="A0AA35STK2"/>
<proteinExistence type="inferred from homology"/>
<feature type="compositionally biased region" description="Low complexity" evidence="2">
    <location>
        <begin position="144"/>
        <end position="158"/>
    </location>
</feature>
<dbReference type="Gene3D" id="3.60.70.12">
    <property type="entry name" value="L-amino peptidase D-ALA esterase/amidase"/>
    <property type="match status" value="1"/>
</dbReference>
<dbReference type="EMBL" id="CASHTH010002837">
    <property type="protein sequence ID" value="CAI8035925.1"/>
    <property type="molecule type" value="Genomic_DNA"/>
</dbReference>
<protein>
    <submittedName>
        <fullName evidence="3">Uncharacterized aminopeptidase ML1167</fullName>
    </submittedName>
</protein>
<dbReference type="GO" id="GO:0004177">
    <property type="term" value="F:aminopeptidase activity"/>
    <property type="evidence" value="ECO:0007669"/>
    <property type="project" value="UniProtKB-KW"/>
</dbReference>
<dbReference type="SUPFAM" id="SSF56266">
    <property type="entry name" value="DmpA/ArgJ-like"/>
    <property type="match status" value="1"/>
</dbReference>
<sequence length="215" mass="22017">MAGAAAGVDVRGFAPGTRETDAIRPGRRVGQAHGILLTGGSAFGLDAASGVMRFLEEHDAGFGTAHGVVPIVPAAVIYDLGVGDPRVRPDKAMGYRACKAATDAPVPTGRSAPEPALPSARVQACAPQTAASARPAPSCPTAWPWAPSSSSMPSATWSIPPPAKTVADARDGKSGRFVDVTPSLRHGHAPRSPGTNTTIGVIATDAPCPEWKRTW</sequence>
<reference evidence="3" key="1">
    <citation type="submission" date="2023-03" db="EMBL/GenBank/DDBJ databases">
        <authorList>
            <person name="Steffen K."/>
            <person name="Cardenas P."/>
        </authorList>
    </citation>
    <scope>NUCLEOTIDE SEQUENCE</scope>
</reference>
<keyword evidence="3" id="KW-0031">Aminopeptidase</keyword>
<evidence type="ECO:0000313" key="4">
    <source>
        <dbReference type="Proteomes" id="UP001174909"/>
    </source>
</evidence>
<dbReference type="PANTHER" id="PTHR36512">
    <property type="entry name" value="D-AMINOPEPTIDASE"/>
    <property type="match status" value="1"/>
</dbReference>
<evidence type="ECO:0000256" key="2">
    <source>
        <dbReference type="SAM" id="MobiDB-lite"/>
    </source>
</evidence>
<organism evidence="3 4">
    <name type="scientific">Geodia barretti</name>
    <name type="common">Barrett's horny sponge</name>
    <dbReference type="NCBI Taxonomy" id="519541"/>
    <lineage>
        <taxon>Eukaryota</taxon>
        <taxon>Metazoa</taxon>
        <taxon>Porifera</taxon>
        <taxon>Demospongiae</taxon>
        <taxon>Heteroscleromorpha</taxon>
        <taxon>Tetractinellida</taxon>
        <taxon>Astrophorina</taxon>
        <taxon>Geodiidae</taxon>
        <taxon>Geodia</taxon>
    </lineage>
</organism>
<keyword evidence="3" id="KW-0378">Hydrolase</keyword>